<accession>A0ABY8U594</accession>
<gene>
    <name evidence="1" type="ORF">OEZ85_002248</name>
</gene>
<evidence type="ECO:0000313" key="1">
    <source>
        <dbReference type="EMBL" id="WIA15621.1"/>
    </source>
</evidence>
<proteinExistence type="predicted"/>
<evidence type="ECO:0008006" key="3">
    <source>
        <dbReference type="Google" id="ProtNLM"/>
    </source>
</evidence>
<organism evidence="1 2">
    <name type="scientific">Tetradesmus obliquus</name>
    <name type="common">Green alga</name>
    <name type="synonym">Acutodesmus obliquus</name>
    <dbReference type="NCBI Taxonomy" id="3088"/>
    <lineage>
        <taxon>Eukaryota</taxon>
        <taxon>Viridiplantae</taxon>
        <taxon>Chlorophyta</taxon>
        <taxon>core chlorophytes</taxon>
        <taxon>Chlorophyceae</taxon>
        <taxon>CS clade</taxon>
        <taxon>Sphaeropleales</taxon>
        <taxon>Scenedesmaceae</taxon>
        <taxon>Tetradesmus</taxon>
    </lineage>
</organism>
<protein>
    <recommendedName>
        <fullName evidence="3">Pex N-terminal domain-containing protein</fullName>
    </recommendedName>
</protein>
<dbReference type="Proteomes" id="UP001244341">
    <property type="component" value="Chromosome 6b"/>
</dbReference>
<sequence length="295" mass="30866">MSNRPSSVCQQLLSAEQRAAARLQQVLARALVPLNLHQLATIRASVRAAALRLVMITLHKLAQPGSGVTWLDVMTATRAILTLPNAPDAATGQQQSLAAAPGGALTSPGLSAGKQQKLVTYAVRNLQLLSGSGIYTVDLLVVPHANFDLVLGNEILYLYAVRTWARDFRQAGRYLLLPLLVSLWRQVYRPRAALPALASTEPGRPLDPSTVEVTTEHGLTAAAPSAAAAAAAAAAEGLGFLERDCCACTAGNRNKASLAARQLSASDTVERFDVALFCASHGASGTGIRTGVGSV</sequence>
<dbReference type="EMBL" id="CP126213">
    <property type="protein sequence ID" value="WIA15621.1"/>
    <property type="molecule type" value="Genomic_DNA"/>
</dbReference>
<name>A0ABY8U594_TETOB</name>
<keyword evidence="2" id="KW-1185">Reference proteome</keyword>
<evidence type="ECO:0000313" key="2">
    <source>
        <dbReference type="Proteomes" id="UP001244341"/>
    </source>
</evidence>
<reference evidence="1 2" key="1">
    <citation type="submission" date="2023-05" db="EMBL/GenBank/DDBJ databases">
        <title>A 100% complete, gapless, phased diploid assembly of the Scenedesmus obliquus UTEX 3031 genome.</title>
        <authorList>
            <person name="Biondi T.C."/>
            <person name="Hanschen E.R."/>
            <person name="Kwon T."/>
            <person name="Eng W."/>
            <person name="Kruse C.P.S."/>
            <person name="Koehler S.I."/>
            <person name="Kunde Y."/>
            <person name="Gleasner C.D."/>
            <person name="You Mak K.T."/>
            <person name="Polle J."/>
            <person name="Hovde B.T."/>
            <person name="Starkenburg S.R."/>
        </authorList>
    </citation>
    <scope>NUCLEOTIDE SEQUENCE [LARGE SCALE GENOMIC DNA]</scope>
    <source>
        <strain evidence="1 2">DOE0152z</strain>
    </source>
</reference>